<comment type="caution">
    <text evidence="2">The sequence shown here is derived from an EMBL/GenBank/DDBJ whole genome shotgun (WGS) entry which is preliminary data.</text>
</comment>
<feature type="region of interest" description="Disordered" evidence="1">
    <location>
        <begin position="215"/>
        <end position="247"/>
    </location>
</feature>
<protein>
    <submittedName>
        <fullName evidence="2">Uncharacterized protein</fullName>
    </submittedName>
</protein>
<reference evidence="2" key="1">
    <citation type="submission" date="2019-08" db="EMBL/GenBank/DDBJ databases">
        <authorList>
            <person name="Kucharzyk K."/>
            <person name="Murdoch R.W."/>
            <person name="Higgins S."/>
            <person name="Loffler F."/>
        </authorList>
    </citation>
    <scope>NUCLEOTIDE SEQUENCE</scope>
</reference>
<evidence type="ECO:0000313" key="2">
    <source>
        <dbReference type="EMBL" id="MPL92318.1"/>
    </source>
</evidence>
<evidence type="ECO:0000256" key="1">
    <source>
        <dbReference type="SAM" id="MobiDB-lite"/>
    </source>
</evidence>
<feature type="compositionally biased region" description="Basic and acidic residues" evidence="1">
    <location>
        <begin position="232"/>
        <end position="241"/>
    </location>
</feature>
<proteinExistence type="predicted"/>
<gene>
    <name evidence="2" type="ORF">SDC9_38416</name>
</gene>
<dbReference type="AlphaFoldDB" id="A0A644VLU5"/>
<name>A0A644VLU5_9ZZZZ</name>
<sequence length="247" mass="26343">MDLRHARARVEGRMPGGLARHAPVEHLVETDVIDVRMGAHLGAQHRDRMRREQFRDGAFRVVQIAEIARPADAGLDTGGQQPGAGAVDAEGALVGHLGLVVDEPRIIGAGLHAIGTAHAFAGIDQHLAGLGLEGRLDRADRQAGRIVAMVAQPRQHHHCRVLPVPHQLVDRDMGAEGALGHVVFEDAGDGAGLTADAFAQIDHHAPMRCRCRGGGLGGLPRRHDRGRGANRHPADRTEKTATVRVHG</sequence>
<organism evidence="2">
    <name type="scientific">bioreactor metagenome</name>
    <dbReference type="NCBI Taxonomy" id="1076179"/>
    <lineage>
        <taxon>unclassified sequences</taxon>
        <taxon>metagenomes</taxon>
        <taxon>ecological metagenomes</taxon>
    </lineage>
</organism>
<feature type="compositionally biased region" description="Basic residues" evidence="1">
    <location>
        <begin position="220"/>
        <end position="230"/>
    </location>
</feature>
<accession>A0A644VLU5</accession>
<dbReference type="EMBL" id="VSSQ01000354">
    <property type="protein sequence ID" value="MPL92318.1"/>
    <property type="molecule type" value="Genomic_DNA"/>
</dbReference>